<reference evidence="1" key="1">
    <citation type="journal article" date="2021" name="Proc. Natl. Acad. Sci. U.S.A.">
        <title>A Catalog of Tens of Thousands of Viruses from Human Metagenomes Reveals Hidden Associations with Chronic Diseases.</title>
        <authorList>
            <person name="Tisza M.J."/>
            <person name="Buck C.B."/>
        </authorList>
    </citation>
    <scope>NUCLEOTIDE SEQUENCE</scope>
    <source>
        <strain evidence="1">CtkkB9</strain>
    </source>
</reference>
<proteinExistence type="predicted"/>
<organism evidence="1">
    <name type="scientific">Siphoviridae sp. ctkkB9</name>
    <dbReference type="NCBI Taxonomy" id="2825644"/>
    <lineage>
        <taxon>Viruses</taxon>
        <taxon>Duplodnaviria</taxon>
        <taxon>Heunggongvirae</taxon>
        <taxon>Uroviricota</taxon>
        <taxon>Caudoviricetes</taxon>
    </lineage>
</organism>
<name>A0A8S5TZI8_9CAUD</name>
<accession>A0A8S5TZI8</accession>
<evidence type="ECO:0000313" key="1">
    <source>
        <dbReference type="EMBL" id="DAF87594.1"/>
    </source>
</evidence>
<dbReference type="EMBL" id="BK015964">
    <property type="protein sequence ID" value="DAF87594.1"/>
    <property type="molecule type" value="Genomic_DNA"/>
</dbReference>
<protein>
    <submittedName>
        <fullName evidence="1">Uncharacterized protein</fullName>
    </submittedName>
</protein>
<sequence>MCHISSLLSRFRSIGRFIYFLIPVFDNFRSYGSITFRDLCLPRMLALAVHFVAAKNRTLNSRCRESNTVTLGSKVCGRNTELHTIEPVILVFAVGFLCTETHSYRLTAILTCRHHNAVCINGRTRKVGCHRSTDIIHTKRKCAVLKFLYDFRCTIIGIKGCLGKFHRKVGVHCLCQLHRSTVGFISRFIFGDFGIKKFIKTDSSHCLFLHFIVFCHIHVVMEVACFGFITDISAVGYGKIRANQGTDNQIFIFCVAAFGIQRNSSLLDIASWSIVSMKFKAVCHRHYYDIFLRSIIFEHTRFKRDTQRL</sequence>